<reference evidence="1 2" key="1">
    <citation type="journal article" date="2017" name="Front. Microbiol.">
        <title>Genome Sequence of Desulfurella amilsii Strain TR1 and Comparative Genomics of Desulfurellaceae Family.</title>
        <authorList>
            <person name="Florentino A.P."/>
            <person name="Stams A.J."/>
            <person name="Sanchez-Andrea I."/>
        </authorList>
    </citation>
    <scope>NUCLEOTIDE SEQUENCE [LARGE SCALE GENOMIC DNA]</scope>
    <source>
        <strain evidence="1 2">TR1</strain>
    </source>
</reference>
<dbReference type="STRING" id="1562698.DESAMIL20_672"/>
<dbReference type="RefSeq" id="WP_086033404.1">
    <property type="nucleotide sequence ID" value="NZ_MDSU01000016.1"/>
</dbReference>
<comment type="caution">
    <text evidence="1">The sequence shown here is derived from an EMBL/GenBank/DDBJ whole genome shotgun (WGS) entry which is preliminary data.</text>
</comment>
<dbReference type="AlphaFoldDB" id="A0A1X4XY84"/>
<accession>A0A1X4XY84</accession>
<dbReference type="Proteomes" id="UP000194141">
    <property type="component" value="Unassembled WGS sequence"/>
</dbReference>
<organism evidence="1 2">
    <name type="scientific">Desulfurella amilsii</name>
    <dbReference type="NCBI Taxonomy" id="1562698"/>
    <lineage>
        <taxon>Bacteria</taxon>
        <taxon>Pseudomonadati</taxon>
        <taxon>Campylobacterota</taxon>
        <taxon>Desulfurellia</taxon>
        <taxon>Desulfurellales</taxon>
        <taxon>Desulfurellaceae</taxon>
        <taxon>Desulfurella</taxon>
    </lineage>
</organism>
<proteinExistence type="predicted"/>
<evidence type="ECO:0000313" key="1">
    <source>
        <dbReference type="EMBL" id="OSS42488.1"/>
    </source>
</evidence>
<gene>
    <name evidence="1" type="ORF">DESAMIL20_672</name>
</gene>
<sequence>MIFITTDENTNKEAYKEIFDKYENFIFRERTIKKKIKHNSLINTAYIVFSEKEYSRALKMFLDVHNDIVSNRYIVSRNIMASLANNIACCYTKLQEEKKYKDYFLLINAESFFKKAIKYSTAFYRAKGLIIFNYAIFNLKLQIWEEDPIILQKAKNNFSLMNFVNKFVYTKKRSLLMYRLFILCNKYRFFNDITPKITVSLGVRLF</sequence>
<keyword evidence="2" id="KW-1185">Reference proteome</keyword>
<name>A0A1X4XY84_9BACT</name>
<evidence type="ECO:0000313" key="2">
    <source>
        <dbReference type="Proteomes" id="UP000194141"/>
    </source>
</evidence>
<dbReference type="EMBL" id="MDSU01000016">
    <property type="protein sequence ID" value="OSS42488.1"/>
    <property type="molecule type" value="Genomic_DNA"/>
</dbReference>
<protein>
    <submittedName>
        <fullName evidence="1">Uncharacterized protein</fullName>
    </submittedName>
</protein>